<dbReference type="SUPFAM" id="SSF51126">
    <property type="entry name" value="Pectin lyase-like"/>
    <property type="match status" value="1"/>
</dbReference>
<dbReference type="InterPro" id="IPR006626">
    <property type="entry name" value="PbH1"/>
</dbReference>
<comment type="caution">
    <text evidence="6">The sequence shown here is derived from an EMBL/GenBank/DDBJ whole genome shotgun (WGS) entry which is preliminary data.</text>
</comment>
<evidence type="ECO:0000256" key="1">
    <source>
        <dbReference type="ARBA" id="ARBA00002822"/>
    </source>
</evidence>
<accession>A0ABS0HTP0</accession>
<dbReference type="PROSITE" id="PS00330">
    <property type="entry name" value="HEMOLYSIN_CALCIUM"/>
    <property type="match status" value="2"/>
</dbReference>
<dbReference type="EMBL" id="JADQDN010000005">
    <property type="protein sequence ID" value="MBF9196858.1"/>
    <property type="molecule type" value="Genomic_DNA"/>
</dbReference>
<dbReference type="SMART" id="SM00710">
    <property type="entry name" value="PbH1"/>
    <property type="match status" value="9"/>
</dbReference>
<feature type="region of interest" description="Disordered" evidence="4">
    <location>
        <begin position="376"/>
        <end position="403"/>
    </location>
</feature>
<dbReference type="InterPro" id="IPR011049">
    <property type="entry name" value="Serralysin-like_metalloprot_C"/>
</dbReference>
<dbReference type="PANTHER" id="PTHR38340">
    <property type="entry name" value="S-LAYER PROTEIN"/>
    <property type="match status" value="1"/>
</dbReference>
<dbReference type="Gene3D" id="2.150.10.10">
    <property type="entry name" value="Serralysin-like metalloprotease, C-terminal"/>
    <property type="match status" value="4"/>
</dbReference>
<evidence type="ECO:0000313" key="6">
    <source>
        <dbReference type="EMBL" id="MBF9196858.1"/>
    </source>
</evidence>
<name>A0ABS0HTP0_9HYPH</name>
<dbReference type="InterPro" id="IPR050557">
    <property type="entry name" value="RTX_toxin/Mannuronan_C5-epim"/>
</dbReference>
<evidence type="ECO:0000256" key="2">
    <source>
        <dbReference type="ARBA" id="ARBA00004613"/>
    </source>
</evidence>
<feature type="compositionally biased region" description="Polar residues" evidence="4">
    <location>
        <begin position="387"/>
        <end position="403"/>
    </location>
</feature>
<dbReference type="SUPFAM" id="SSF51120">
    <property type="entry name" value="beta-Roll"/>
    <property type="match status" value="3"/>
</dbReference>
<organism evidence="6 7">
    <name type="scientific">Microvirga terrestris</name>
    <dbReference type="NCBI Taxonomy" id="2791024"/>
    <lineage>
        <taxon>Bacteria</taxon>
        <taxon>Pseudomonadati</taxon>
        <taxon>Pseudomonadota</taxon>
        <taxon>Alphaproteobacteria</taxon>
        <taxon>Hyphomicrobiales</taxon>
        <taxon>Methylobacteriaceae</taxon>
        <taxon>Microvirga</taxon>
    </lineage>
</organism>
<keyword evidence="3" id="KW-0964">Secreted</keyword>
<dbReference type="InterPro" id="IPR039448">
    <property type="entry name" value="Beta_helix"/>
</dbReference>
<dbReference type="PRINTS" id="PR00313">
    <property type="entry name" value="CABNDNGRPT"/>
</dbReference>
<evidence type="ECO:0000313" key="7">
    <source>
        <dbReference type="Proteomes" id="UP000611708"/>
    </source>
</evidence>
<sequence length="1048" mass="109001">MAFITLEGPSSNPNEEQAAAENVARIKDAIAKANAEYLKNPQGGQVEVQLGAGTWVVTGDRTNASNGAIELLSGVKLSGSGDHKTIVKLENNYDAKINGIVRTDTVSVDNVTITNLVIDGNRQNNLGEQAGFICGIKEDSSGRKQSNITLDNVEVMNCTGYGINPHEITYNFTVTNSVAHNNGKDGFVADGVVGGVYSGNESYNNGRHGFNIQNASSNITLENNTAYDNGWGATGGAGIVIQRGDIQRGNEAEIAHVTNVQIIGGEYYGNTREGILVKLSDSVTISGANVYENMRYGVRIEGSVNTVLKDSFLSNNSQEVIGKYDEVQIDLRLDFPDGNPDNDPLTNPEKNYYSTGTKILNNVINPEDARYAIREEPENTKPGPTGTEITGNVTSGTATDNADTLTGSAGVDTMAGLKGDDTYYVNKTDDVVTENPDEGIDHVFASAKYTLEANVENLTLTGIAAINGYGNELDNILIGNSAGNTLEGLDGADAILGAGGNDTLKGGTGNDSLDGGSGADSMVGGTGNDLYIVDNIGDFINEDVGGGYDRIFSSITYTIADEVEELTLTGTTDIAAYGDAVANILNGNAGNNTLDGRGGADTMKGGLGNDTYYVDRREDIVSEADGEGNDTIISSVSILTSNPLTANVENLSLTGAATEGAGNQLSNLIVGNSANNKLYGYGGNDTLRGGDGNDFLDAGAGNNTLDGGAGNDTLDGSLGSADLALYSGNRASYTITGAGVNRTIAGGTTGTDTLLNIEILQFADGKLVGDTWVPNPVAPPPPPVNTGNDVVVRNGTSGSNTLTGRDNIDDVMKGLGGNDTIKGGAGNDSLNGGTGNDKVYGDGGDDRVNGDDGNDLVYGGTGNDRAYGGAGNDKVYGSAGIDRVYGGSGHDTVDGGSSNDRVYGDSGNDRVYGGTGDDVVNGGSGNDRLYGGAGSDAFMFNTRLGTASTDRKVNFDTVVDFNVKYDSFLLDNSVFKKLGSGTLSNPTELDKEFFVTGTKARERDDYLIYNKKTGVLSYDADGSGSKQAVEFAQVSNKVALTYKDFFVI</sequence>
<protein>
    <submittedName>
        <fullName evidence="6">Right-handed parallel beta-helix repeat-containing protein</fullName>
    </submittedName>
</protein>
<comment type="subcellular location">
    <subcellularLocation>
        <location evidence="2">Secreted</location>
    </subcellularLocation>
</comment>
<evidence type="ECO:0000256" key="4">
    <source>
        <dbReference type="SAM" id="MobiDB-lite"/>
    </source>
</evidence>
<dbReference type="PANTHER" id="PTHR38340:SF1">
    <property type="entry name" value="S-LAYER PROTEIN"/>
    <property type="match status" value="1"/>
</dbReference>
<dbReference type="Proteomes" id="UP000611708">
    <property type="component" value="Unassembled WGS sequence"/>
</dbReference>
<dbReference type="InterPro" id="IPR018511">
    <property type="entry name" value="Hemolysin-typ_Ca-bd_CS"/>
</dbReference>
<gene>
    <name evidence="6" type="ORF">I2H36_12460</name>
</gene>
<dbReference type="InterPro" id="IPR001343">
    <property type="entry name" value="Hemolysn_Ca-bd"/>
</dbReference>
<dbReference type="InterPro" id="IPR011050">
    <property type="entry name" value="Pectin_lyase_fold/virulence"/>
</dbReference>
<keyword evidence="7" id="KW-1185">Reference proteome</keyword>
<feature type="domain" description="Right handed beta helix" evidence="5">
    <location>
        <begin position="110"/>
        <end position="245"/>
    </location>
</feature>
<dbReference type="Pfam" id="PF00353">
    <property type="entry name" value="HemolysinCabind"/>
    <property type="match status" value="7"/>
</dbReference>
<dbReference type="Gene3D" id="2.160.20.10">
    <property type="entry name" value="Single-stranded right-handed beta-helix, Pectin lyase-like"/>
    <property type="match status" value="1"/>
</dbReference>
<feature type="region of interest" description="Disordered" evidence="4">
    <location>
        <begin position="820"/>
        <end position="854"/>
    </location>
</feature>
<comment type="function">
    <text evidence="1">Converts beta-D-mannuronic acid (M) to alpha-L-guluronic acid (G), producing a polymer with gel-forming capacity, required for the formation of the cyst coat.</text>
</comment>
<proteinExistence type="predicted"/>
<evidence type="ECO:0000256" key="3">
    <source>
        <dbReference type="ARBA" id="ARBA00022525"/>
    </source>
</evidence>
<dbReference type="RefSeq" id="WP_196264223.1">
    <property type="nucleotide sequence ID" value="NZ_JADQDN010000005.1"/>
</dbReference>
<dbReference type="InterPro" id="IPR012334">
    <property type="entry name" value="Pectin_lyas_fold"/>
</dbReference>
<reference evidence="6 7" key="1">
    <citation type="submission" date="2020-11" db="EMBL/GenBank/DDBJ databases">
        <authorList>
            <person name="Kim M.K."/>
        </authorList>
    </citation>
    <scope>NUCLEOTIDE SEQUENCE [LARGE SCALE GENOMIC DNA]</scope>
    <source>
        <strain evidence="6 7">BT290</strain>
    </source>
</reference>
<evidence type="ECO:0000259" key="5">
    <source>
        <dbReference type="Pfam" id="PF13229"/>
    </source>
</evidence>
<dbReference type="Pfam" id="PF13229">
    <property type="entry name" value="Beta_helix"/>
    <property type="match status" value="1"/>
</dbReference>